<sequence length="174" mass="19934">MKKQVGRVLLPLFFHMNDQVESVAKVSREALLAAAEFLQQKQLKYLTQMQQTWRIGECLLLQDRSRAEEYLQQSMLYLKDVQATMREEATRFIGLAARHLQDQSEEKLHNICNALWPLEKDTDLSVRSLAAQTILILQSARGRPTSQGTLRALCCCWPCKARERRSSPGKNGCL</sequence>
<evidence type="ECO:0000259" key="1">
    <source>
        <dbReference type="Pfam" id="PF23227"/>
    </source>
</evidence>
<feature type="domain" description="Maestro/Maestro-like HEAT-repeats" evidence="1">
    <location>
        <begin position="1"/>
        <end position="138"/>
    </location>
</feature>
<dbReference type="EMBL" id="LSYS01001503">
    <property type="protein sequence ID" value="OPJ88813.1"/>
    <property type="molecule type" value="Genomic_DNA"/>
</dbReference>
<dbReference type="PANTHER" id="PTHR23120">
    <property type="entry name" value="MAESTRO-RELATED HEAT DOMAIN-CONTAINING"/>
    <property type="match status" value="1"/>
</dbReference>
<dbReference type="OrthoDB" id="9397369at2759"/>
<dbReference type="InterPro" id="IPR055406">
    <property type="entry name" value="HEAT_Maestro"/>
</dbReference>
<dbReference type="PANTHER" id="PTHR23120:SF42">
    <property type="entry name" value="MAESTRO HEAT-LIKE REPEAT FAMILY MEMBER 3"/>
    <property type="match status" value="1"/>
</dbReference>
<organism evidence="2 3">
    <name type="scientific">Patagioenas fasciata monilis</name>
    <dbReference type="NCBI Taxonomy" id="372326"/>
    <lineage>
        <taxon>Eukaryota</taxon>
        <taxon>Metazoa</taxon>
        <taxon>Chordata</taxon>
        <taxon>Craniata</taxon>
        <taxon>Vertebrata</taxon>
        <taxon>Euteleostomi</taxon>
        <taxon>Archelosauria</taxon>
        <taxon>Archosauria</taxon>
        <taxon>Dinosauria</taxon>
        <taxon>Saurischia</taxon>
        <taxon>Theropoda</taxon>
        <taxon>Coelurosauria</taxon>
        <taxon>Aves</taxon>
        <taxon>Neognathae</taxon>
        <taxon>Neoaves</taxon>
        <taxon>Columbimorphae</taxon>
        <taxon>Columbiformes</taxon>
        <taxon>Columbidae</taxon>
        <taxon>Patagioenas</taxon>
    </lineage>
</organism>
<dbReference type="Proteomes" id="UP000190648">
    <property type="component" value="Unassembled WGS sequence"/>
</dbReference>
<reference evidence="2 3" key="1">
    <citation type="submission" date="2016-02" db="EMBL/GenBank/DDBJ databases">
        <title>Band-tailed pigeon sequencing and assembly.</title>
        <authorList>
            <person name="Soares A.E."/>
            <person name="Novak B.J."/>
            <person name="Rice E.S."/>
            <person name="O'Connell B."/>
            <person name="Chang D."/>
            <person name="Weber S."/>
            <person name="Shapiro B."/>
        </authorList>
    </citation>
    <scope>NUCLEOTIDE SEQUENCE [LARGE SCALE GENOMIC DNA]</scope>
    <source>
        <strain evidence="2">BTP2013</strain>
        <tissue evidence="2">Blood</tissue>
    </source>
</reference>
<protein>
    <recommendedName>
        <fullName evidence="1">Maestro/Maestro-like HEAT-repeats domain-containing protein</fullName>
    </recommendedName>
</protein>
<comment type="caution">
    <text evidence="2">The sequence shown here is derived from an EMBL/GenBank/DDBJ whole genome shotgun (WGS) entry which is preliminary data.</text>
</comment>
<dbReference type="AlphaFoldDB" id="A0A1V4KWD1"/>
<dbReference type="InterPro" id="IPR045206">
    <property type="entry name" value="Maestro_heat-like_prot"/>
</dbReference>
<evidence type="ECO:0000313" key="2">
    <source>
        <dbReference type="EMBL" id="OPJ88813.1"/>
    </source>
</evidence>
<gene>
    <name evidence="2" type="ORF">AV530_003989</name>
</gene>
<name>A0A1V4KWD1_PATFA</name>
<proteinExistence type="predicted"/>
<dbReference type="InterPro" id="IPR016024">
    <property type="entry name" value="ARM-type_fold"/>
</dbReference>
<dbReference type="Pfam" id="PF23227">
    <property type="entry name" value="HEAT_MROH2B_C"/>
    <property type="match status" value="1"/>
</dbReference>
<dbReference type="GO" id="GO:0005737">
    <property type="term" value="C:cytoplasm"/>
    <property type="evidence" value="ECO:0007669"/>
    <property type="project" value="TreeGrafter"/>
</dbReference>
<keyword evidence="3" id="KW-1185">Reference proteome</keyword>
<dbReference type="Gene3D" id="1.25.10.10">
    <property type="entry name" value="Leucine-rich Repeat Variant"/>
    <property type="match status" value="1"/>
</dbReference>
<dbReference type="InterPro" id="IPR011989">
    <property type="entry name" value="ARM-like"/>
</dbReference>
<dbReference type="SUPFAM" id="SSF48371">
    <property type="entry name" value="ARM repeat"/>
    <property type="match status" value="1"/>
</dbReference>
<evidence type="ECO:0000313" key="3">
    <source>
        <dbReference type="Proteomes" id="UP000190648"/>
    </source>
</evidence>
<accession>A0A1V4KWD1</accession>